<dbReference type="Pfam" id="PF09548">
    <property type="entry name" value="Spore_III_AB"/>
    <property type="match status" value="1"/>
</dbReference>
<dbReference type="AlphaFoldDB" id="A0A1Y0IQ86"/>
<reference evidence="2" key="1">
    <citation type="submission" date="2017-05" db="EMBL/GenBank/DDBJ databases">
        <authorList>
            <person name="Sung H."/>
        </authorList>
    </citation>
    <scope>NUCLEOTIDE SEQUENCE [LARGE SCALE GENOMIC DNA]</scope>
    <source>
        <strain evidence="2">AR23208</strain>
    </source>
</reference>
<dbReference type="OrthoDB" id="1957909at2"/>
<keyword evidence="2" id="KW-1185">Reference proteome</keyword>
<dbReference type="RefSeq" id="WP_087457572.1">
    <property type="nucleotide sequence ID" value="NZ_CP021434.1"/>
</dbReference>
<protein>
    <submittedName>
        <fullName evidence="1">Stage III sporulation protein AB</fullName>
    </submittedName>
</protein>
<name>A0A1Y0IQ86_9BACL</name>
<organism evidence="1 2">
    <name type="scientific">Tumebacillus avium</name>
    <dbReference type="NCBI Taxonomy" id="1903704"/>
    <lineage>
        <taxon>Bacteria</taxon>
        <taxon>Bacillati</taxon>
        <taxon>Bacillota</taxon>
        <taxon>Bacilli</taxon>
        <taxon>Bacillales</taxon>
        <taxon>Alicyclobacillaceae</taxon>
        <taxon>Tumebacillus</taxon>
    </lineage>
</organism>
<proteinExistence type="predicted"/>
<dbReference type="NCBIfam" id="TIGR02833">
    <property type="entry name" value="spore_III_AB"/>
    <property type="match status" value="1"/>
</dbReference>
<dbReference type="EMBL" id="CP021434">
    <property type="protein sequence ID" value="ARU62209.1"/>
    <property type="molecule type" value="Genomic_DNA"/>
</dbReference>
<evidence type="ECO:0000313" key="2">
    <source>
        <dbReference type="Proteomes" id="UP000195437"/>
    </source>
</evidence>
<accession>A0A1Y0IQ86</accession>
<gene>
    <name evidence="1" type="ORF">CBW65_15255</name>
</gene>
<dbReference type="InterPro" id="IPR014198">
    <property type="entry name" value="Spore_III_AB"/>
</dbReference>
<dbReference type="KEGG" id="tum:CBW65_15255"/>
<evidence type="ECO:0000313" key="1">
    <source>
        <dbReference type="EMBL" id="ARU62209.1"/>
    </source>
</evidence>
<dbReference type="Proteomes" id="UP000195437">
    <property type="component" value="Chromosome"/>
</dbReference>
<sequence>MIKILGSVIILLVATLFGFRMANRYAERSKQLRLFITALKILETEILYAATPLSEAASKIGERIQGPVGTFFAELGHKLREGQGVTAGEIWRETLAAHHTSLRLKEGDRDVLHSFGRTLGISDRQDQIKHIQLAVAHLGTEEQDARAEQSKNEKMWRYLGALMGLTLVILLY</sequence>
<dbReference type="PIRSF" id="PIRSF021435">
    <property type="entry name" value="SpoIIIAB"/>
    <property type="match status" value="1"/>
</dbReference>